<dbReference type="EC" id="2.3.1.-" evidence="2"/>
<keyword evidence="3" id="KW-1185">Reference proteome</keyword>
<keyword evidence="2" id="KW-0012">Acyltransferase</keyword>
<dbReference type="Pfam" id="PF13673">
    <property type="entry name" value="Acetyltransf_10"/>
    <property type="match status" value="1"/>
</dbReference>
<dbReference type="SUPFAM" id="SSF55729">
    <property type="entry name" value="Acyl-CoA N-acyltransferases (Nat)"/>
    <property type="match status" value="1"/>
</dbReference>
<sequence>MSSSSPNRLVVRDAAPSDLGYTARQHEALLPHGLFPHLGQAFLRRWHGTFLQSPYGIALVAEQVGESGPVTVGFLIGSTDQVRLVEDVVARHRLPLTVAGAGALLLRPRLAVHFVRTRAKPYLRRLARVPRRSAAPVPVAGPRTDDGGPPVRVAVITAVTVDAAFRSSGAGRALVDRFVVRAALSGAEDARLTTVAGPGGAGRFYEKLGWQYEEEHLTRDGMAVSTYRLTPTTRPATDARARSVSRGGG</sequence>
<accession>A0ABV7WN85</accession>
<feature type="domain" description="N-acetyltransferase" evidence="1">
    <location>
        <begin position="88"/>
        <end position="231"/>
    </location>
</feature>
<dbReference type="Proteomes" id="UP001595685">
    <property type="component" value="Unassembled WGS sequence"/>
</dbReference>
<organism evidence="2 3">
    <name type="scientific">Aquipuribacter hungaricus</name>
    <dbReference type="NCBI Taxonomy" id="545624"/>
    <lineage>
        <taxon>Bacteria</taxon>
        <taxon>Bacillati</taxon>
        <taxon>Actinomycetota</taxon>
        <taxon>Actinomycetes</taxon>
        <taxon>Micrococcales</taxon>
        <taxon>Intrasporangiaceae</taxon>
        <taxon>Aquipuribacter</taxon>
    </lineage>
</organism>
<dbReference type="EMBL" id="JBHRWW010000026">
    <property type="protein sequence ID" value="MFC3690492.1"/>
    <property type="molecule type" value="Genomic_DNA"/>
</dbReference>
<gene>
    <name evidence="2" type="ORF">ACFOLH_19260</name>
</gene>
<dbReference type="RefSeq" id="WP_340291840.1">
    <property type="nucleotide sequence ID" value="NZ_JBBEOI010000051.1"/>
</dbReference>
<dbReference type="Gene3D" id="3.40.630.30">
    <property type="match status" value="1"/>
</dbReference>
<dbReference type="PROSITE" id="PS51186">
    <property type="entry name" value="GNAT"/>
    <property type="match status" value="1"/>
</dbReference>
<evidence type="ECO:0000313" key="2">
    <source>
        <dbReference type="EMBL" id="MFC3690492.1"/>
    </source>
</evidence>
<evidence type="ECO:0000313" key="3">
    <source>
        <dbReference type="Proteomes" id="UP001595685"/>
    </source>
</evidence>
<keyword evidence="2" id="KW-0808">Transferase</keyword>
<name>A0ABV7WN85_9MICO</name>
<evidence type="ECO:0000259" key="1">
    <source>
        <dbReference type="PROSITE" id="PS51186"/>
    </source>
</evidence>
<dbReference type="InterPro" id="IPR016181">
    <property type="entry name" value="Acyl_CoA_acyltransferase"/>
</dbReference>
<reference evidence="3" key="1">
    <citation type="journal article" date="2019" name="Int. J. Syst. Evol. Microbiol.">
        <title>The Global Catalogue of Microorganisms (GCM) 10K type strain sequencing project: providing services to taxonomists for standard genome sequencing and annotation.</title>
        <authorList>
            <consortium name="The Broad Institute Genomics Platform"/>
            <consortium name="The Broad Institute Genome Sequencing Center for Infectious Disease"/>
            <person name="Wu L."/>
            <person name="Ma J."/>
        </authorList>
    </citation>
    <scope>NUCLEOTIDE SEQUENCE [LARGE SCALE GENOMIC DNA]</scope>
    <source>
        <strain evidence="3">NCAIM B.02333</strain>
    </source>
</reference>
<comment type="caution">
    <text evidence="2">The sequence shown here is derived from an EMBL/GenBank/DDBJ whole genome shotgun (WGS) entry which is preliminary data.</text>
</comment>
<protein>
    <submittedName>
        <fullName evidence="2">GNAT family N-acetyltransferase</fullName>
        <ecNumber evidence="2">2.3.1.-</ecNumber>
    </submittedName>
</protein>
<dbReference type="InterPro" id="IPR000182">
    <property type="entry name" value="GNAT_dom"/>
</dbReference>
<proteinExistence type="predicted"/>
<dbReference type="GO" id="GO:0016746">
    <property type="term" value="F:acyltransferase activity"/>
    <property type="evidence" value="ECO:0007669"/>
    <property type="project" value="UniProtKB-KW"/>
</dbReference>